<comment type="caution">
    <text evidence="3">The sequence shown here is derived from an EMBL/GenBank/DDBJ whole genome shotgun (WGS) entry which is preliminary data.</text>
</comment>
<feature type="region of interest" description="Disordered" evidence="2">
    <location>
        <begin position="1"/>
        <end position="35"/>
    </location>
</feature>
<accession>A0A176VD82</accession>
<gene>
    <name evidence="3" type="ORF">AXG93_723s1230</name>
</gene>
<feature type="compositionally biased region" description="Basic residues" evidence="2">
    <location>
        <begin position="157"/>
        <end position="170"/>
    </location>
</feature>
<evidence type="ECO:0000256" key="2">
    <source>
        <dbReference type="SAM" id="MobiDB-lite"/>
    </source>
</evidence>
<protein>
    <submittedName>
        <fullName evidence="3">Uncharacterized protein</fullName>
    </submittedName>
</protein>
<dbReference type="Proteomes" id="UP000077202">
    <property type="component" value="Unassembled WGS sequence"/>
</dbReference>
<sequence length="170" mass="19122">MATEILPSDDDEEGGSTESVSGSGSTEEEEEEIVGAPAAALCEQCQLARQADEELIRRLQSECGELRAQRAEAESQLVVIEDDRRREADRTKEEMARRVAHCLKGYAHWEVAAQERLTLRARLTNPAARSSAKIERRIGGQCSGQRWLGGQDDRCERRAKRRRPRFQSDP</sequence>
<dbReference type="EMBL" id="LVLJ01004086">
    <property type="protein sequence ID" value="OAE18271.1"/>
    <property type="molecule type" value="Genomic_DNA"/>
</dbReference>
<reference evidence="3" key="1">
    <citation type="submission" date="2016-03" db="EMBL/GenBank/DDBJ databases">
        <title>Mechanisms controlling the formation of the plant cell surface in tip-growing cells are functionally conserved among land plants.</title>
        <authorList>
            <person name="Honkanen S."/>
            <person name="Jones V.A."/>
            <person name="Morieri G."/>
            <person name="Champion C."/>
            <person name="Hetherington A.J."/>
            <person name="Kelly S."/>
            <person name="Saint-Marcoux D."/>
            <person name="Proust H."/>
            <person name="Prescott H."/>
            <person name="Dolan L."/>
        </authorList>
    </citation>
    <scope>NUCLEOTIDE SEQUENCE [LARGE SCALE GENOMIC DNA]</scope>
    <source>
        <tissue evidence="3">Whole gametophyte</tissue>
    </source>
</reference>
<keyword evidence="1" id="KW-0175">Coiled coil</keyword>
<feature type="region of interest" description="Disordered" evidence="2">
    <location>
        <begin position="143"/>
        <end position="170"/>
    </location>
</feature>
<proteinExistence type="predicted"/>
<name>A0A176VD82_MARPO</name>
<organism evidence="3 4">
    <name type="scientific">Marchantia polymorpha subsp. ruderalis</name>
    <dbReference type="NCBI Taxonomy" id="1480154"/>
    <lineage>
        <taxon>Eukaryota</taxon>
        <taxon>Viridiplantae</taxon>
        <taxon>Streptophyta</taxon>
        <taxon>Embryophyta</taxon>
        <taxon>Marchantiophyta</taxon>
        <taxon>Marchantiopsida</taxon>
        <taxon>Marchantiidae</taxon>
        <taxon>Marchantiales</taxon>
        <taxon>Marchantiaceae</taxon>
        <taxon>Marchantia</taxon>
    </lineage>
</organism>
<dbReference type="AlphaFoldDB" id="A0A176VD82"/>
<keyword evidence="4" id="KW-1185">Reference proteome</keyword>
<evidence type="ECO:0000313" key="3">
    <source>
        <dbReference type="EMBL" id="OAE18271.1"/>
    </source>
</evidence>
<evidence type="ECO:0000313" key="4">
    <source>
        <dbReference type="Proteomes" id="UP000077202"/>
    </source>
</evidence>
<feature type="coiled-coil region" evidence="1">
    <location>
        <begin position="49"/>
        <end position="83"/>
    </location>
</feature>
<feature type="compositionally biased region" description="Low complexity" evidence="2">
    <location>
        <begin position="16"/>
        <end position="25"/>
    </location>
</feature>
<evidence type="ECO:0000256" key="1">
    <source>
        <dbReference type="SAM" id="Coils"/>
    </source>
</evidence>